<protein>
    <submittedName>
        <fullName evidence="2">Uncharacterized protein</fullName>
    </submittedName>
</protein>
<name>A0A1W1C5J2_9ZZZZ</name>
<keyword evidence="1" id="KW-1133">Transmembrane helix</keyword>
<dbReference type="AlphaFoldDB" id="A0A1W1C5J2"/>
<evidence type="ECO:0000256" key="1">
    <source>
        <dbReference type="SAM" id="Phobius"/>
    </source>
</evidence>
<proteinExistence type="predicted"/>
<evidence type="ECO:0000313" key="2">
    <source>
        <dbReference type="EMBL" id="SFV60971.1"/>
    </source>
</evidence>
<keyword evidence="1" id="KW-0472">Membrane</keyword>
<sequence>MKRRYKALIAILLPVAIMALLSYIHPISYNYIMGYMVAVVLIFKSSILSLWLLSKLKFLHFLKTLTLFQGLLLGIKRWFIDNMLSKWLDKHIIRHFKKPFKELLQYYNAINFKTKIKNFIIFVLPLGLGIWIMYVTNVLTHLALFVELKVVVIGFFKALWVIVAKIFIWMTSSWFSPILEVFALSYILTLIERVLGKNNFISRSLNYIGDKMNNFLAYIGLLTDKHIEPILYKNISQRSESFGKKISNMIKNKKIRDENLYFDNFQNIILKGHINAYHSFKGMENISDKKRLYTIINKETADNIDIIAYVSRNGKGELLDDSSIDDFYHDIFLLKGIASNRTHGIKEQHEKEIDYTDFWVLNTSKYPVWIKSHSGNVESSLLGGNEMKFIKTKNHVDFPTKDLYFEYEGKIIYPTALNNEEDLNQVN</sequence>
<feature type="transmembrane region" description="Helical" evidence="1">
    <location>
        <begin position="116"/>
        <end position="136"/>
    </location>
</feature>
<reference evidence="2" key="1">
    <citation type="submission" date="2016-10" db="EMBL/GenBank/DDBJ databases">
        <authorList>
            <person name="de Groot N.N."/>
        </authorList>
    </citation>
    <scope>NUCLEOTIDE SEQUENCE</scope>
</reference>
<feature type="transmembrane region" description="Helical" evidence="1">
    <location>
        <begin position="31"/>
        <end position="53"/>
    </location>
</feature>
<gene>
    <name evidence="2" type="ORF">MNB_SV-14-1165</name>
</gene>
<accession>A0A1W1C5J2</accession>
<keyword evidence="1" id="KW-0812">Transmembrane</keyword>
<feature type="transmembrane region" description="Helical" evidence="1">
    <location>
        <begin position="7"/>
        <end position="25"/>
    </location>
</feature>
<dbReference type="EMBL" id="FPHN01000119">
    <property type="protein sequence ID" value="SFV60971.1"/>
    <property type="molecule type" value="Genomic_DNA"/>
</dbReference>
<feature type="transmembrane region" description="Helical" evidence="1">
    <location>
        <begin position="174"/>
        <end position="195"/>
    </location>
</feature>
<feature type="transmembrane region" description="Helical" evidence="1">
    <location>
        <begin position="148"/>
        <end position="168"/>
    </location>
</feature>
<organism evidence="2">
    <name type="scientific">hydrothermal vent metagenome</name>
    <dbReference type="NCBI Taxonomy" id="652676"/>
    <lineage>
        <taxon>unclassified sequences</taxon>
        <taxon>metagenomes</taxon>
        <taxon>ecological metagenomes</taxon>
    </lineage>
</organism>